<dbReference type="InterPro" id="IPR003599">
    <property type="entry name" value="Ig_sub"/>
</dbReference>
<dbReference type="InterPro" id="IPR013783">
    <property type="entry name" value="Ig-like_fold"/>
</dbReference>
<evidence type="ECO:0000313" key="5">
    <source>
        <dbReference type="Ensembl" id="ENSSRHP00000002671.1"/>
    </source>
</evidence>
<evidence type="ECO:0000313" key="6">
    <source>
        <dbReference type="Proteomes" id="UP000472270"/>
    </source>
</evidence>
<dbReference type="SMART" id="SM00409">
    <property type="entry name" value="IG"/>
    <property type="match status" value="1"/>
</dbReference>
<dbReference type="InterPro" id="IPR036179">
    <property type="entry name" value="Ig-like_dom_sf"/>
</dbReference>
<organism evidence="5 6">
    <name type="scientific">Sinocyclocheilus rhinocerous</name>
    <dbReference type="NCBI Taxonomy" id="307959"/>
    <lineage>
        <taxon>Eukaryota</taxon>
        <taxon>Metazoa</taxon>
        <taxon>Chordata</taxon>
        <taxon>Craniata</taxon>
        <taxon>Vertebrata</taxon>
        <taxon>Euteleostomi</taxon>
        <taxon>Actinopterygii</taxon>
        <taxon>Neopterygii</taxon>
        <taxon>Teleostei</taxon>
        <taxon>Ostariophysi</taxon>
        <taxon>Cypriniformes</taxon>
        <taxon>Cyprinidae</taxon>
        <taxon>Cyprininae</taxon>
        <taxon>Sinocyclocheilus</taxon>
    </lineage>
</organism>
<evidence type="ECO:0000259" key="4">
    <source>
        <dbReference type="SMART" id="SM00409"/>
    </source>
</evidence>
<accession>A0A673FRZ2</accession>
<comment type="subcellular location">
    <subcellularLocation>
        <location evidence="1">Membrane</location>
    </subcellularLocation>
</comment>
<dbReference type="SUPFAM" id="SSF48726">
    <property type="entry name" value="Immunoglobulin"/>
    <property type="match status" value="1"/>
</dbReference>
<dbReference type="PANTHER" id="PTHR11860">
    <property type="entry name" value="POLYMERIC-IMMUNOGLOBULIN RECEPTOR"/>
    <property type="match status" value="1"/>
</dbReference>
<feature type="domain" description="Immunoglobulin" evidence="4">
    <location>
        <begin position="12"/>
        <end position="111"/>
    </location>
</feature>
<dbReference type="AlphaFoldDB" id="A0A673FRZ2"/>
<dbReference type="Proteomes" id="UP000472270">
    <property type="component" value="Unassembled WGS sequence"/>
</dbReference>
<protein>
    <recommendedName>
        <fullName evidence="4">Immunoglobulin domain-containing protein</fullName>
    </recommendedName>
</protein>
<dbReference type="Pfam" id="PF07686">
    <property type="entry name" value="V-set"/>
    <property type="match status" value="1"/>
</dbReference>
<evidence type="ECO:0000256" key="1">
    <source>
        <dbReference type="ARBA" id="ARBA00004370"/>
    </source>
</evidence>
<dbReference type="Ensembl" id="ENSSRHT00000002774.1">
    <property type="protein sequence ID" value="ENSSRHP00000002671.1"/>
    <property type="gene ID" value="ENSSRHG00000001867.1"/>
</dbReference>
<keyword evidence="6" id="KW-1185">Reference proteome</keyword>
<proteinExistence type="predicted"/>
<dbReference type="InterPro" id="IPR013106">
    <property type="entry name" value="Ig_V-set"/>
</dbReference>
<evidence type="ECO:0000256" key="2">
    <source>
        <dbReference type="ARBA" id="ARBA00022692"/>
    </source>
</evidence>
<reference evidence="5" key="1">
    <citation type="submission" date="2025-08" db="UniProtKB">
        <authorList>
            <consortium name="Ensembl"/>
        </authorList>
    </citation>
    <scope>IDENTIFICATION</scope>
</reference>
<dbReference type="GO" id="GO:0005886">
    <property type="term" value="C:plasma membrane"/>
    <property type="evidence" value="ECO:0007669"/>
    <property type="project" value="TreeGrafter"/>
</dbReference>
<keyword evidence="3" id="KW-0472">Membrane</keyword>
<dbReference type="Gene3D" id="2.60.40.10">
    <property type="entry name" value="Immunoglobulins"/>
    <property type="match status" value="1"/>
</dbReference>
<dbReference type="CDD" id="cd05716">
    <property type="entry name" value="IgV_pIgR_like"/>
    <property type="match status" value="1"/>
</dbReference>
<name>A0A673FRZ2_9TELE</name>
<dbReference type="InterPro" id="IPR050671">
    <property type="entry name" value="CD300_family_receptors"/>
</dbReference>
<reference evidence="5" key="2">
    <citation type="submission" date="2025-09" db="UniProtKB">
        <authorList>
            <consortium name="Ensembl"/>
        </authorList>
    </citation>
    <scope>IDENTIFICATION</scope>
</reference>
<dbReference type="GO" id="GO:0004888">
    <property type="term" value="F:transmembrane signaling receptor activity"/>
    <property type="evidence" value="ECO:0007669"/>
    <property type="project" value="TreeGrafter"/>
</dbReference>
<dbReference type="PANTHER" id="PTHR11860:SF118">
    <property type="entry name" value="CMRF35-LIKE MOLECULE 3-RELATED"/>
    <property type="match status" value="1"/>
</dbReference>
<evidence type="ECO:0000256" key="3">
    <source>
        <dbReference type="ARBA" id="ARBA00023136"/>
    </source>
</evidence>
<keyword evidence="2" id="KW-0812">Transmembrane</keyword>
<sequence>MIFLFSAVVGDPETVIGHRGERVDIRCRYEAGYESDSKYFCKGACIFGFRKIMVKSGSSAEDERFSLTDDTTARVFTVSITDLRTEDTGRYWCAVERPLTDVYSEIMLIVKVNLTIISGDCNVMHCINMNANNTVTNFILLCT</sequence>